<dbReference type="GeneTree" id="ENSGT00390000010231"/>
<sequence length="43" mass="5062">MEALGQGRQYRSIILAEISQKLREMEDIDRRRSKELRKALATT</sequence>
<accession>A0A087WPW6</accession>
<reference evidence="1" key="3">
    <citation type="submission" date="2025-08" db="UniProtKB">
        <authorList>
            <consortium name="Ensembl"/>
        </authorList>
    </citation>
    <scope>IDENTIFICATION</scope>
    <source>
        <strain evidence="1">C57BL/6J</strain>
    </source>
</reference>
<organism evidence="1 3">
    <name type="scientific">Mus musculus</name>
    <name type="common">Mouse</name>
    <dbReference type="NCBI Taxonomy" id="10090"/>
    <lineage>
        <taxon>Eukaryota</taxon>
        <taxon>Metazoa</taxon>
        <taxon>Chordata</taxon>
        <taxon>Craniata</taxon>
        <taxon>Vertebrata</taxon>
        <taxon>Euteleostomi</taxon>
        <taxon>Mammalia</taxon>
        <taxon>Eutheria</taxon>
        <taxon>Euarchontoglires</taxon>
        <taxon>Glires</taxon>
        <taxon>Rodentia</taxon>
        <taxon>Myomorpha</taxon>
        <taxon>Muroidea</taxon>
        <taxon>Muridae</taxon>
        <taxon>Murinae</taxon>
        <taxon>Mus</taxon>
        <taxon>Mus</taxon>
    </lineage>
</organism>
<dbReference type="Antibodypedia" id="258">
    <property type="antibodies" value="46 antibodies from 15 providers"/>
</dbReference>
<dbReference type="Pfam" id="PF05250">
    <property type="entry name" value="UPF0193"/>
    <property type="match status" value="1"/>
</dbReference>
<proteinExistence type="predicted"/>
<evidence type="ECO:0000313" key="1">
    <source>
        <dbReference type="Ensembl" id="ENSMUSP00000139947.2"/>
    </source>
</evidence>
<reference evidence="1 3" key="1">
    <citation type="journal article" date="2009" name="PLoS Biol.">
        <title>Lineage-specific biology revealed by a finished genome assembly of the mouse.</title>
        <authorList>
            <consortium name="Mouse Genome Sequencing Consortium"/>
            <person name="Church D.M."/>
            <person name="Goodstadt L."/>
            <person name="Hillier L.W."/>
            <person name="Zody M.C."/>
            <person name="Goldstein S."/>
            <person name="She X."/>
            <person name="Bult C.J."/>
            <person name="Agarwala R."/>
            <person name="Cherry J.L."/>
            <person name="DiCuccio M."/>
            <person name="Hlavina W."/>
            <person name="Kapustin Y."/>
            <person name="Meric P."/>
            <person name="Maglott D."/>
            <person name="Birtle Z."/>
            <person name="Marques A.C."/>
            <person name="Graves T."/>
            <person name="Zhou S."/>
            <person name="Teague B."/>
            <person name="Potamousis K."/>
            <person name="Churas C."/>
            <person name="Place M."/>
            <person name="Herschleb J."/>
            <person name="Runnheim R."/>
            <person name="Forrest D."/>
            <person name="Amos-Landgraf J."/>
            <person name="Schwartz D.C."/>
            <person name="Cheng Z."/>
            <person name="Lindblad-Toh K."/>
            <person name="Eichler E.E."/>
            <person name="Ponting C.P."/>
        </authorList>
    </citation>
    <scope>NUCLEOTIDE SEQUENCE [LARGE SCALE GENOMIC DNA]</scope>
    <source>
        <strain evidence="1 3">C57BL/6J</strain>
    </source>
</reference>
<reference evidence="1" key="4">
    <citation type="submission" date="2025-09" db="UniProtKB">
        <authorList>
            <consortium name="Ensembl"/>
        </authorList>
    </citation>
    <scope>IDENTIFICATION</scope>
    <source>
        <strain evidence="1">C57BL/6J</strain>
    </source>
</reference>
<dbReference type="VEuPathDB" id="HostDB:ENSMUSG00000033029"/>
<dbReference type="PANTHER" id="PTHR28348">
    <property type="entry name" value="UPF0193 PROTEIN EVG1"/>
    <property type="match status" value="1"/>
</dbReference>
<dbReference type="Proteomes" id="UP000000589">
    <property type="component" value="Chromosome 15"/>
</dbReference>
<dbReference type="OrthoDB" id="189770at2759"/>
<dbReference type="SMR" id="A0A087WPW6"/>
<dbReference type="AlphaFoldDB" id="A0A087WPW6"/>
<dbReference type="MGI" id="MGI:1920774">
    <property type="gene designation" value="1700088E04Rik"/>
</dbReference>
<name>A0A087WPW6_MOUSE</name>
<reference evidence="1 3" key="2">
    <citation type="journal article" date="2011" name="PLoS Biol.">
        <title>Modernizing reference genome assemblies.</title>
        <authorList>
            <person name="Church D.M."/>
            <person name="Schneider V.A."/>
            <person name="Graves T."/>
            <person name="Auger K."/>
            <person name="Cunningham F."/>
            <person name="Bouk N."/>
            <person name="Chen H.C."/>
            <person name="Agarwala R."/>
            <person name="McLaren W.M."/>
            <person name="Ritchie G.R."/>
            <person name="Albracht D."/>
            <person name="Kremitzki M."/>
            <person name="Rock S."/>
            <person name="Kotkiewicz H."/>
            <person name="Kremitzki C."/>
            <person name="Wollam A."/>
            <person name="Trani L."/>
            <person name="Fulton L."/>
            <person name="Fulton R."/>
            <person name="Matthews L."/>
            <person name="Whitehead S."/>
            <person name="Chow W."/>
            <person name="Torrance J."/>
            <person name="Dunn M."/>
            <person name="Harden G."/>
            <person name="Threadgold G."/>
            <person name="Wood J."/>
            <person name="Collins J."/>
            <person name="Heath P."/>
            <person name="Griffiths G."/>
            <person name="Pelan S."/>
            <person name="Grafham D."/>
            <person name="Eichler E.E."/>
            <person name="Weinstock G."/>
            <person name="Mardis E.R."/>
            <person name="Wilson R.K."/>
            <person name="Howe K."/>
            <person name="Flicek P."/>
            <person name="Hubbard T."/>
        </authorList>
    </citation>
    <scope>NUCLEOTIDE SEQUENCE [LARGE SCALE GENOMIC DNA]</scope>
    <source>
        <strain evidence="1 3">C57BL/6J</strain>
    </source>
</reference>
<gene>
    <name evidence="1 2" type="primary">1700088E04Rik</name>
</gene>
<dbReference type="Bgee" id="ENSMUSG00000033029">
    <property type="expression patterns" value="Expressed in seminiferous tubule of testis and 160 other cell types or tissues"/>
</dbReference>
<dbReference type="Ensembl" id="ENSMUST00000188562.7">
    <property type="protein sequence ID" value="ENSMUSP00000139947.2"/>
    <property type="gene ID" value="ENSMUSG00000033029.13"/>
</dbReference>
<keyword evidence="3" id="KW-1185">Reference proteome</keyword>
<dbReference type="PANTHER" id="PTHR28348:SF1">
    <property type="entry name" value="UPF0193 PROTEIN EVG1"/>
    <property type="match status" value="1"/>
</dbReference>
<dbReference type="ProteomicsDB" id="308471"/>
<protein>
    <submittedName>
        <fullName evidence="1">RIKEN cDNA 1700088E04 gene</fullName>
    </submittedName>
</protein>
<dbReference type="HOGENOM" id="CLU_3241966_0_0_1"/>
<dbReference type="InterPro" id="IPR007914">
    <property type="entry name" value="UPF0193"/>
</dbReference>
<dbReference type="ExpressionAtlas" id="A0A087WPW6">
    <property type="expression patterns" value="baseline and differential"/>
</dbReference>
<evidence type="ECO:0000313" key="2">
    <source>
        <dbReference type="MGI" id="MGI:1920774"/>
    </source>
</evidence>
<evidence type="ECO:0000313" key="3">
    <source>
        <dbReference type="Proteomes" id="UP000000589"/>
    </source>
</evidence>
<dbReference type="AGR" id="MGI:1920774"/>